<evidence type="ECO:0000256" key="11">
    <source>
        <dbReference type="ARBA" id="ARBA00023069"/>
    </source>
</evidence>
<evidence type="ECO:0000256" key="8">
    <source>
        <dbReference type="ARBA" id="ARBA00022701"/>
    </source>
</evidence>
<dbReference type="KEGG" id="pcoo:112869633"/>
<evidence type="ECO:0000313" key="16">
    <source>
        <dbReference type="Proteomes" id="UP000515131"/>
    </source>
</evidence>
<dbReference type="RefSeq" id="XP_025788551.1">
    <property type="nucleotide sequence ID" value="XM_025932766.1"/>
</dbReference>
<evidence type="ECO:0000256" key="7">
    <source>
        <dbReference type="ARBA" id="ARBA00022490"/>
    </source>
</evidence>
<dbReference type="GO" id="GO:0005813">
    <property type="term" value="C:centrosome"/>
    <property type="evidence" value="ECO:0007669"/>
    <property type="project" value="UniProtKB-SubCell"/>
</dbReference>
<evidence type="ECO:0000256" key="6">
    <source>
        <dbReference type="ARBA" id="ARBA00022473"/>
    </source>
</evidence>
<feature type="region of interest" description="Disordered" evidence="15">
    <location>
        <begin position="553"/>
        <end position="602"/>
    </location>
</feature>
<dbReference type="AlphaFoldDB" id="A0A6P6IJZ7"/>
<dbReference type="GO" id="GO:0035721">
    <property type="term" value="P:intraciliary retrograde transport"/>
    <property type="evidence" value="ECO:0007669"/>
    <property type="project" value="InterPro"/>
</dbReference>
<keyword evidence="12" id="KW-0505">Motor protein</keyword>
<evidence type="ECO:0000256" key="3">
    <source>
        <dbReference type="ARBA" id="ARBA00004430"/>
    </source>
</evidence>
<protein>
    <recommendedName>
        <fullName evidence="5">Cytoplasmic dynein 2 light intermediate chain 1</fullName>
    </recommendedName>
</protein>
<dbReference type="GO" id="GO:0005874">
    <property type="term" value="C:microtubule"/>
    <property type="evidence" value="ECO:0007669"/>
    <property type="project" value="UniProtKB-KW"/>
</dbReference>
<keyword evidence="6" id="KW-0217">Developmental protein</keyword>
<evidence type="ECO:0000256" key="14">
    <source>
        <dbReference type="ARBA" id="ARBA00023273"/>
    </source>
</evidence>
<sequence>MFPPPLSLAIRHIMQCGIVLSLEKNILAKGATKLPFGKPVNYLEALTAKKLSAVIKCAFNERYGVRKDMYSVSNSCRVLFSGTVLEPAQCLWHQESPLRRRSHGNPRVRTVPPAWEITGLLILGGSQRRVYDTGVVDQDAQVSPQTCLLLAYVSLDSLAFRSFPPRQEGAGEGGQLRAYLEGGTRAGAACGKQLWVCSACNLCLDGQESVGTTLEHAKECSRCRGSGGELDHKASFSELSLTPLLVAGVQDNNNETLWEIAKAEVEKRGSGGGEDDGLEIGEKSVFFIGSKNGGKTTIILRCLDRDEPPKPTLALEYTYGRRTKGHNIPKDIAHFWELGGGTSLLDLISIPITSDTLRTFSIVLVLDLSKPNDLWPTMENLLQAMKSHVDKMIMKLGKTNSKAASEMRQRIWSNMQKNHPDRELVDPFLIPLVIIGSKYDIFQDFDSEKRKVICKTLRFVAHYYGASLMFTSKSEALLLKIRGVINQLAFGIDRSKSICVDQNKPLFITAGLDSLSQIGSPPVPDNDIGKLHAHSPMELWKKVYERVFPPKSINTLKDTKDPARDPQYAEREVDEMRMQKDQELEQYKRSSSKSWKQIELDS</sequence>
<keyword evidence="14" id="KW-0966">Cell projection</keyword>
<evidence type="ECO:0000256" key="15">
    <source>
        <dbReference type="SAM" id="MobiDB-lite"/>
    </source>
</evidence>
<reference evidence="17" key="1">
    <citation type="submission" date="2025-08" db="UniProtKB">
        <authorList>
            <consortium name="RefSeq"/>
        </authorList>
    </citation>
    <scope>IDENTIFICATION</scope>
    <source>
        <tissue evidence="17">Blood</tissue>
    </source>
</reference>
<evidence type="ECO:0000256" key="10">
    <source>
        <dbReference type="ARBA" id="ARBA00023017"/>
    </source>
</evidence>
<organism evidence="16 17">
    <name type="scientific">Puma concolor</name>
    <name type="common">Mountain lion</name>
    <name type="synonym">Felis concolor</name>
    <dbReference type="NCBI Taxonomy" id="9696"/>
    <lineage>
        <taxon>Eukaryota</taxon>
        <taxon>Metazoa</taxon>
        <taxon>Chordata</taxon>
        <taxon>Craniata</taxon>
        <taxon>Vertebrata</taxon>
        <taxon>Euteleostomi</taxon>
        <taxon>Mammalia</taxon>
        <taxon>Eutheria</taxon>
        <taxon>Laurasiatheria</taxon>
        <taxon>Carnivora</taxon>
        <taxon>Feliformia</taxon>
        <taxon>Felidae</taxon>
        <taxon>Felinae</taxon>
        <taxon>Puma</taxon>
    </lineage>
</organism>
<evidence type="ECO:0000256" key="13">
    <source>
        <dbReference type="ARBA" id="ARBA00023212"/>
    </source>
</evidence>
<evidence type="ECO:0000256" key="2">
    <source>
        <dbReference type="ARBA" id="ARBA00004300"/>
    </source>
</evidence>
<dbReference type="GO" id="GO:0005868">
    <property type="term" value="C:cytoplasmic dynein complex"/>
    <property type="evidence" value="ECO:0007669"/>
    <property type="project" value="InterPro"/>
</dbReference>
<proteinExistence type="inferred from homology"/>
<dbReference type="GO" id="GO:0005930">
    <property type="term" value="C:axoneme"/>
    <property type="evidence" value="ECO:0007669"/>
    <property type="project" value="UniProtKB-SubCell"/>
</dbReference>
<evidence type="ECO:0000256" key="1">
    <source>
        <dbReference type="ARBA" id="ARBA00004120"/>
    </source>
</evidence>
<evidence type="ECO:0000256" key="9">
    <source>
        <dbReference type="ARBA" id="ARBA00022794"/>
    </source>
</evidence>
<gene>
    <name evidence="17" type="primary">DYNC2LI1</name>
</gene>
<dbReference type="GO" id="GO:0036064">
    <property type="term" value="C:ciliary basal body"/>
    <property type="evidence" value="ECO:0007669"/>
    <property type="project" value="TreeGrafter"/>
</dbReference>
<keyword evidence="16" id="KW-1185">Reference proteome</keyword>
<evidence type="ECO:0000256" key="12">
    <source>
        <dbReference type="ARBA" id="ARBA00023175"/>
    </source>
</evidence>
<comment type="subcellular location">
    <subcellularLocation>
        <location evidence="3">Cytoplasm</location>
        <location evidence="3">Cytoskeleton</location>
        <location evidence="3">Cilium axoneme</location>
    </subcellularLocation>
    <subcellularLocation>
        <location evidence="1">Cytoplasm</location>
        <location evidence="1">Cytoskeleton</location>
        <location evidence="1">Cilium basal body</location>
    </subcellularLocation>
    <subcellularLocation>
        <location evidence="2">Cytoplasm</location>
        <location evidence="2">Cytoskeleton</location>
        <location evidence="2">Microtubule organizing center</location>
        <location evidence="2">Centrosome</location>
    </subcellularLocation>
</comment>
<dbReference type="SUPFAM" id="SSF52540">
    <property type="entry name" value="P-loop containing nucleoside triphosphate hydrolases"/>
    <property type="match status" value="1"/>
</dbReference>
<dbReference type="Pfam" id="PF05783">
    <property type="entry name" value="DLIC"/>
    <property type="match status" value="1"/>
</dbReference>
<dbReference type="InterPro" id="IPR022780">
    <property type="entry name" value="Dynein_light_int_chain"/>
</dbReference>
<keyword evidence="11" id="KW-0969">Cilium</keyword>
<keyword evidence="7" id="KW-0963">Cytoplasm</keyword>
<keyword evidence="13" id="KW-0206">Cytoskeleton</keyword>
<dbReference type="GO" id="GO:0045504">
    <property type="term" value="F:dynein heavy chain binding"/>
    <property type="evidence" value="ECO:0007669"/>
    <property type="project" value="TreeGrafter"/>
</dbReference>
<dbReference type="GO" id="GO:0035735">
    <property type="term" value="P:intraciliary transport involved in cilium assembly"/>
    <property type="evidence" value="ECO:0007669"/>
    <property type="project" value="InterPro"/>
</dbReference>
<comment type="similarity">
    <text evidence="4">Belongs to the dynein light intermediate chain family.</text>
</comment>
<dbReference type="CTD" id="51626"/>
<evidence type="ECO:0000256" key="4">
    <source>
        <dbReference type="ARBA" id="ARBA00006831"/>
    </source>
</evidence>
<name>A0A6P6IJZ7_PUMCO</name>
<evidence type="ECO:0000313" key="17">
    <source>
        <dbReference type="RefSeq" id="XP_025788551.1"/>
    </source>
</evidence>
<accession>A0A6P6IJZ7</accession>
<feature type="compositionally biased region" description="Basic and acidic residues" evidence="15">
    <location>
        <begin position="557"/>
        <end position="588"/>
    </location>
</feature>
<dbReference type="PANTHER" id="PTHR13236">
    <property type="entry name" value="DYNEIN 2 LIGHT INTERMEDIATE CHAIN, ISOFORM 2"/>
    <property type="match status" value="1"/>
</dbReference>
<dbReference type="InterPro" id="IPR040045">
    <property type="entry name" value="DYNC2LI1"/>
</dbReference>
<keyword evidence="8" id="KW-0493">Microtubule</keyword>
<dbReference type="PANTHER" id="PTHR13236:SF0">
    <property type="entry name" value="CYTOPLASMIC DYNEIN 2 LIGHT INTERMEDIATE CHAIN 1"/>
    <property type="match status" value="1"/>
</dbReference>
<dbReference type="GeneID" id="112869633"/>
<keyword evidence="10" id="KW-0243">Dynein</keyword>
<dbReference type="InterPro" id="IPR027417">
    <property type="entry name" value="P-loop_NTPase"/>
</dbReference>
<keyword evidence="9" id="KW-0970">Cilium biogenesis/degradation</keyword>
<dbReference type="Proteomes" id="UP000515131">
    <property type="component" value="Unplaced"/>
</dbReference>
<evidence type="ECO:0000256" key="5">
    <source>
        <dbReference type="ARBA" id="ARBA00018863"/>
    </source>
</evidence>